<evidence type="ECO:0000313" key="3">
    <source>
        <dbReference type="Proteomes" id="UP000297703"/>
    </source>
</evidence>
<evidence type="ECO:0000259" key="1">
    <source>
        <dbReference type="Pfam" id="PF18379"/>
    </source>
</evidence>
<proteinExistence type="predicted"/>
<keyword evidence="3" id="KW-1185">Reference proteome</keyword>
<accession>A0A4D9EY60</accession>
<name>A0A4D9EY60_9SAUR</name>
<evidence type="ECO:0000313" key="2">
    <source>
        <dbReference type="EMBL" id="TFK15579.1"/>
    </source>
</evidence>
<dbReference type="InterPro" id="IPR041155">
    <property type="entry name" value="FERM_F1"/>
</dbReference>
<reference evidence="2 3" key="1">
    <citation type="submission" date="2019-04" db="EMBL/GenBank/DDBJ databases">
        <title>Draft genome of the big-headed turtle Platysternon megacephalum.</title>
        <authorList>
            <person name="Gong S."/>
        </authorList>
    </citation>
    <scope>NUCLEOTIDE SEQUENCE [LARGE SCALE GENOMIC DNA]</scope>
    <source>
        <strain evidence="2">DO16091913</strain>
        <tissue evidence="2">Muscle</tissue>
    </source>
</reference>
<keyword evidence="2" id="KW-0472">Membrane</keyword>
<feature type="domain" description="FERM F1 lobe ubiquitin-like" evidence="1">
    <location>
        <begin position="37"/>
        <end position="74"/>
    </location>
</feature>
<dbReference type="OrthoDB" id="1915767at2759"/>
<reference evidence="2 3" key="2">
    <citation type="submission" date="2019-04" db="EMBL/GenBank/DDBJ databases">
        <title>The genome sequence of big-headed turtle.</title>
        <authorList>
            <person name="Gong S."/>
        </authorList>
    </citation>
    <scope>NUCLEOTIDE SEQUENCE [LARGE SCALE GENOMIC DNA]</scope>
    <source>
        <strain evidence="2">DO16091913</strain>
        <tissue evidence="2">Muscle</tissue>
    </source>
</reference>
<keyword evidence="2" id="KW-0812">Transmembrane</keyword>
<gene>
    <name evidence="2" type="ORF">DR999_PMT00884</name>
</gene>
<dbReference type="EMBL" id="QXTE01000004">
    <property type="protein sequence ID" value="TFK15579.1"/>
    <property type="molecule type" value="Genomic_DNA"/>
</dbReference>
<dbReference type="STRING" id="55544.A0A4D9EY60"/>
<dbReference type="AlphaFoldDB" id="A0A4D9EY60"/>
<organism evidence="2 3">
    <name type="scientific">Platysternon megacephalum</name>
    <name type="common">big-headed turtle</name>
    <dbReference type="NCBI Taxonomy" id="55544"/>
    <lineage>
        <taxon>Eukaryota</taxon>
        <taxon>Metazoa</taxon>
        <taxon>Chordata</taxon>
        <taxon>Craniata</taxon>
        <taxon>Vertebrata</taxon>
        <taxon>Euteleostomi</taxon>
        <taxon>Archelosauria</taxon>
        <taxon>Testudinata</taxon>
        <taxon>Testudines</taxon>
        <taxon>Cryptodira</taxon>
        <taxon>Durocryptodira</taxon>
        <taxon>Testudinoidea</taxon>
        <taxon>Platysternidae</taxon>
        <taxon>Platysternon</taxon>
    </lineage>
</organism>
<dbReference type="Proteomes" id="UP000297703">
    <property type="component" value="Unassembled WGS sequence"/>
</dbReference>
<sequence>MACLTMTEMEGTATSTVHQNGDILGNANAPKQTEPVLQVYLYHSPEKTEGDYLQFPAGEYIAEEICATACKACGKNIYDGFPSDSVILFQLHATLV</sequence>
<comment type="caution">
    <text evidence="2">The sequence shown here is derived from an EMBL/GenBank/DDBJ whole genome shotgun (WGS) entry which is preliminary data.</text>
</comment>
<dbReference type="Pfam" id="PF18379">
    <property type="entry name" value="FERM_F1"/>
    <property type="match status" value="1"/>
</dbReference>
<protein>
    <submittedName>
        <fullName evidence="2">Transmembrane protein 255A</fullName>
    </submittedName>
</protein>